<protein>
    <submittedName>
        <fullName evidence="1">Uncharacterized protein</fullName>
    </submittedName>
</protein>
<sequence length="129" mass="14741">MKDKNKIQIKNKHMEESRGVYTLPVLYKEQSGRNEGVCVRSELGVVVAIDNEDEFKGVFSKDGEVDVFKQLLSQEVYRFNTEHHAFPTEPLISYKMDGGIIFDFVEVTIGKMYGGYVYIVHYNFASTAS</sequence>
<gene>
    <name evidence="1" type="ORF">DW192_00680</name>
</gene>
<dbReference type="Proteomes" id="UP000284548">
    <property type="component" value="Unassembled WGS sequence"/>
</dbReference>
<dbReference type="AlphaFoldDB" id="A0A414YGL2"/>
<name>A0A414YGL2_9BACT</name>
<comment type="caution">
    <text evidence="1">The sequence shown here is derived from an EMBL/GenBank/DDBJ whole genome shotgun (WGS) entry which is preliminary data.</text>
</comment>
<reference evidence="1 2" key="1">
    <citation type="submission" date="2018-08" db="EMBL/GenBank/DDBJ databases">
        <title>A genome reference for cultivated species of the human gut microbiota.</title>
        <authorList>
            <person name="Zou Y."/>
            <person name="Xue W."/>
            <person name="Luo G."/>
        </authorList>
    </citation>
    <scope>NUCLEOTIDE SEQUENCE [LARGE SCALE GENOMIC DNA]</scope>
    <source>
        <strain evidence="1 2">AM16-54</strain>
    </source>
</reference>
<organism evidence="1 2">
    <name type="scientific">Segatella copri</name>
    <dbReference type="NCBI Taxonomy" id="165179"/>
    <lineage>
        <taxon>Bacteria</taxon>
        <taxon>Pseudomonadati</taxon>
        <taxon>Bacteroidota</taxon>
        <taxon>Bacteroidia</taxon>
        <taxon>Bacteroidales</taxon>
        <taxon>Prevotellaceae</taxon>
        <taxon>Segatella</taxon>
    </lineage>
</organism>
<accession>A0A414YGL2</accession>
<evidence type="ECO:0000313" key="2">
    <source>
        <dbReference type="Proteomes" id="UP000284548"/>
    </source>
</evidence>
<dbReference type="EMBL" id="QRKB01000001">
    <property type="protein sequence ID" value="RHH85275.1"/>
    <property type="molecule type" value="Genomic_DNA"/>
</dbReference>
<evidence type="ECO:0000313" key="1">
    <source>
        <dbReference type="EMBL" id="RHH85275.1"/>
    </source>
</evidence>
<proteinExistence type="predicted"/>